<dbReference type="EMBL" id="MCGO01000010">
    <property type="protein sequence ID" value="ORY48914.1"/>
    <property type="molecule type" value="Genomic_DNA"/>
</dbReference>
<comment type="function">
    <text evidence="9">Catalytic subunit of tRNA (adenine-N(1)-)-methyltransferase, which catalyzes the formation of N(1)-methyladenine at position 58 (m1A58) in initiator methionyl-tRNA.</text>
</comment>
<evidence type="ECO:0000256" key="11">
    <source>
        <dbReference type="SAM" id="MobiDB-lite"/>
    </source>
</evidence>
<dbReference type="OrthoDB" id="1925287at2759"/>
<evidence type="ECO:0000256" key="4">
    <source>
        <dbReference type="ARBA" id="ARBA00022603"/>
    </source>
</evidence>
<dbReference type="InterPro" id="IPR014816">
    <property type="entry name" value="tRNA_MeTrfase_Gcd14"/>
</dbReference>
<dbReference type="GO" id="GO:0160107">
    <property type="term" value="F:tRNA (adenine(58)-N1)-methyltransferase activity"/>
    <property type="evidence" value="ECO:0007669"/>
    <property type="project" value="UniProtKB-EC"/>
</dbReference>
<dbReference type="GO" id="GO:0031515">
    <property type="term" value="C:tRNA (m1A) methyltransferase complex"/>
    <property type="evidence" value="ECO:0007669"/>
    <property type="project" value="UniProtKB-UniRule"/>
</dbReference>
<dbReference type="InterPro" id="IPR049470">
    <property type="entry name" value="TRM61_C"/>
</dbReference>
<evidence type="ECO:0000256" key="1">
    <source>
        <dbReference type="ARBA" id="ARBA00004123"/>
    </source>
</evidence>
<dbReference type="PROSITE" id="PS51620">
    <property type="entry name" value="SAM_TRM61"/>
    <property type="match status" value="1"/>
</dbReference>
<evidence type="ECO:0000256" key="8">
    <source>
        <dbReference type="ARBA" id="ARBA00023242"/>
    </source>
</evidence>
<feature type="region of interest" description="Disordered" evidence="11">
    <location>
        <begin position="255"/>
        <end position="305"/>
    </location>
</feature>
<name>A0A1Y2CPZ8_9FUNG</name>
<keyword evidence="5 9" id="KW-0808">Transferase</keyword>
<keyword evidence="4 9" id="KW-0489">Methyltransferase</keyword>
<feature type="compositionally biased region" description="Acidic residues" evidence="11">
    <location>
        <begin position="280"/>
        <end position="299"/>
    </location>
</feature>
<protein>
    <recommendedName>
        <fullName evidence="3 9">tRNA (adenine(58)-N(1))-methyltransferase catalytic subunit TRM61</fullName>
        <ecNumber evidence="2 9">2.1.1.220</ecNumber>
    </recommendedName>
</protein>
<keyword evidence="7 9" id="KW-0819">tRNA processing</keyword>
<proteinExistence type="inferred from homology"/>
<dbReference type="AlphaFoldDB" id="A0A1Y2CPZ8"/>
<evidence type="ECO:0000256" key="3">
    <source>
        <dbReference type="ARBA" id="ARBA00015963"/>
    </source>
</evidence>
<feature type="binding site" evidence="10">
    <location>
        <position position="161"/>
    </location>
    <ligand>
        <name>S-adenosyl-L-methionine</name>
        <dbReference type="ChEBI" id="CHEBI:59789"/>
    </ligand>
</feature>
<gene>
    <name evidence="13" type="ORF">BCR33DRAFT_757483</name>
</gene>
<evidence type="ECO:0000256" key="10">
    <source>
        <dbReference type="PIRSR" id="PIRSR017269-1"/>
    </source>
</evidence>
<feature type="domain" description="tRNA (adenine(58)-N(1))-methyltransferase catalytic subunit TRM61 C-terminal" evidence="12">
    <location>
        <begin position="73"/>
        <end position="327"/>
    </location>
</feature>
<comment type="caution">
    <text evidence="13">The sequence shown here is derived from an EMBL/GenBank/DDBJ whole genome shotgun (WGS) entry which is preliminary data.</text>
</comment>
<evidence type="ECO:0000256" key="6">
    <source>
        <dbReference type="ARBA" id="ARBA00022691"/>
    </source>
</evidence>
<evidence type="ECO:0000256" key="5">
    <source>
        <dbReference type="ARBA" id="ARBA00022679"/>
    </source>
</evidence>
<dbReference type="STRING" id="329046.A0A1Y2CPZ8"/>
<dbReference type="EC" id="2.1.1.220" evidence="2 9"/>
<keyword evidence="8 9" id="KW-0539">Nucleus</keyword>
<feature type="binding site" evidence="10">
    <location>
        <position position="144"/>
    </location>
    <ligand>
        <name>S-adenosyl-L-methionine</name>
        <dbReference type="ChEBI" id="CHEBI:59789"/>
    </ligand>
</feature>
<evidence type="ECO:0000256" key="2">
    <source>
        <dbReference type="ARBA" id="ARBA00012796"/>
    </source>
</evidence>
<dbReference type="Proteomes" id="UP000193642">
    <property type="component" value="Unassembled WGS sequence"/>
</dbReference>
<dbReference type="Gene3D" id="3.40.50.150">
    <property type="entry name" value="Vaccinia Virus protein VP39"/>
    <property type="match status" value="1"/>
</dbReference>
<evidence type="ECO:0000313" key="14">
    <source>
        <dbReference type="Proteomes" id="UP000193642"/>
    </source>
</evidence>
<evidence type="ECO:0000313" key="13">
    <source>
        <dbReference type="EMBL" id="ORY48914.1"/>
    </source>
</evidence>
<evidence type="ECO:0000256" key="9">
    <source>
        <dbReference type="PIRNR" id="PIRNR017269"/>
    </source>
</evidence>
<reference evidence="13 14" key="1">
    <citation type="submission" date="2016-07" db="EMBL/GenBank/DDBJ databases">
        <title>Pervasive Adenine N6-methylation of Active Genes in Fungi.</title>
        <authorList>
            <consortium name="DOE Joint Genome Institute"/>
            <person name="Mondo S.J."/>
            <person name="Dannebaum R.O."/>
            <person name="Kuo R.C."/>
            <person name="Labutti K."/>
            <person name="Haridas S."/>
            <person name="Kuo A."/>
            <person name="Salamov A."/>
            <person name="Ahrendt S.R."/>
            <person name="Lipzen A."/>
            <person name="Sullivan W."/>
            <person name="Andreopoulos W.B."/>
            <person name="Clum A."/>
            <person name="Lindquist E."/>
            <person name="Daum C."/>
            <person name="Ramamoorthy G.K."/>
            <person name="Gryganskyi A."/>
            <person name="Culley D."/>
            <person name="Magnuson J.K."/>
            <person name="James T.Y."/>
            <person name="O'Malley M.A."/>
            <person name="Stajich J.E."/>
            <person name="Spatafora J.W."/>
            <person name="Visel A."/>
            <person name="Grigoriev I.V."/>
        </authorList>
    </citation>
    <scope>NUCLEOTIDE SEQUENCE [LARGE SCALE GENOMIC DNA]</scope>
    <source>
        <strain evidence="13 14">JEL800</strain>
    </source>
</reference>
<dbReference type="PIRSF" id="PIRSF017269">
    <property type="entry name" value="GCD14"/>
    <property type="match status" value="1"/>
</dbReference>
<comment type="subcellular location">
    <subcellularLocation>
        <location evidence="1 9">Nucleus</location>
    </subcellularLocation>
</comment>
<dbReference type="InterPro" id="IPR029063">
    <property type="entry name" value="SAM-dependent_MTases_sf"/>
</dbReference>
<sequence>MAAVGKEDHSPFTKYGKTIQDGDMVIAYVNPLDLQAVKIVKDGTMNNKYGAFDHNSIIGKPFGTRVLSKKGNGHITFLHPTPELWTACLPHRTQILYMPDIALVSSLLDLKPGAVVIESGTGSGSFSHSIARTIAPTGTLHTFEYHEERVLKFKDELASHDLSSIIHVNHRNVCKDGFGLTGVSDAVFLDLPSPWEAVAAAKETFKKGKVGRICTFSPAIEQVQRTCEELEKFGFYDVRMFETLIRRQEIKTLQKKPLPTRDNVTGFTKRESPKRKRDGQDDEDEEAAEGGEKEDEEAATGDKADQVVVSRTVQNVAGHTSFLVFASIFIE</sequence>
<dbReference type="PANTHER" id="PTHR12133">
    <property type="entry name" value="TRNA (ADENINE(58)-N(1))-METHYLTRANSFERASE"/>
    <property type="match status" value="1"/>
</dbReference>
<comment type="catalytic activity">
    <reaction evidence="9">
        <text>adenosine(58) in tRNA + S-adenosyl-L-methionine = N(1)-methyladenosine(58) in tRNA + S-adenosyl-L-homocysteine + H(+)</text>
        <dbReference type="Rhea" id="RHEA:43152"/>
        <dbReference type="Rhea" id="RHEA-COMP:10365"/>
        <dbReference type="Rhea" id="RHEA-COMP:10366"/>
        <dbReference type="ChEBI" id="CHEBI:15378"/>
        <dbReference type="ChEBI" id="CHEBI:57856"/>
        <dbReference type="ChEBI" id="CHEBI:59789"/>
        <dbReference type="ChEBI" id="CHEBI:74411"/>
        <dbReference type="ChEBI" id="CHEBI:74491"/>
        <dbReference type="EC" id="2.1.1.220"/>
    </reaction>
</comment>
<dbReference type="GO" id="GO:0030488">
    <property type="term" value="P:tRNA methylation"/>
    <property type="evidence" value="ECO:0007669"/>
    <property type="project" value="InterPro"/>
</dbReference>
<dbReference type="Pfam" id="PF08704">
    <property type="entry name" value="GCD14"/>
    <property type="match status" value="1"/>
</dbReference>
<dbReference type="SUPFAM" id="SSF53335">
    <property type="entry name" value="S-adenosyl-L-methionine-dependent methyltransferases"/>
    <property type="match status" value="1"/>
</dbReference>
<keyword evidence="14" id="KW-1185">Reference proteome</keyword>
<feature type="binding site" evidence="10">
    <location>
        <position position="190"/>
    </location>
    <ligand>
        <name>S-adenosyl-L-methionine</name>
        <dbReference type="ChEBI" id="CHEBI:59789"/>
    </ligand>
</feature>
<comment type="similarity">
    <text evidence="9">Belongs to the class I-like SAM-binding methyltransferase superfamily. TRM61 family.</text>
</comment>
<dbReference type="GO" id="GO:0005634">
    <property type="term" value="C:nucleus"/>
    <property type="evidence" value="ECO:0007669"/>
    <property type="project" value="UniProtKB-SubCell"/>
</dbReference>
<keyword evidence="6 9" id="KW-0949">S-adenosyl-L-methionine</keyword>
<evidence type="ECO:0000256" key="7">
    <source>
        <dbReference type="ARBA" id="ARBA00022694"/>
    </source>
</evidence>
<evidence type="ECO:0000259" key="12">
    <source>
        <dbReference type="Pfam" id="PF08704"/>
    </source>
</evidence>
<dbReference type="PANTHER" id="PTHR12133:SF2">
    <property type="entry name" value="TRNA (ADENINE(58)-N(1))-METHYLTRANSFERASE CATALYTIC SUBUNIT TRMT61A"/>
    <property type="match status" value="1"/>
</dbReference>
<accession>A0A1Y2CPZ8</accession>
<organism evidence="13 14">
    <name type="scientific">Rhizoclosmatium globosum</name>
    <dbReference type="NCBI Taxonomy" id="329046"/>
    <lineage>
        <taxon>Eukaryota</taxon>
        <taxon>Fungi</taxon>
        <taxon>Fungi incertae sedis</taxon>
        <taxon>Chytridiomycota</taxon>
        <taxon>Chytridiomycota incertae sedis</taxon>
        <taxon>Chytridiomycetes</taxon>
        <taxon>Chytridiales</taxon>
        <taxon>Chytriomycetaceae</taxon>
        <taxon>Rhizoclosmatium</taxon>
    </lineage>
</organism>
<dbReference type="Gene3D" id="3.10.330.20">
    <property type="match status" value="1"/>
</dbReference>